<evidence type="ECO:0000256" key="1">
    <source>
        <dbReference type="ARBA" id="ARBA00003041"/>
    </source>
</evidence>
<dbReference type="AlphaFoldDB" id="A0A2S0MIT6"/>
<dbReference type="RefSeq" id="WP_106704343.1">
    <property type="nucleotide sequence ID" value="NZ_CP027666.1"/>
</dbReference>
<dbReference type="Proteomes" id="UP000239709">
    <property type="component" value="Chromosome"/>
</dbReference>
<evidence type="ECO:0000313" key="10">
    <source>
        <dbReference type="EMBL" id="AVO35798.1"/>
    </source>
</evidence>
<evidence type="ECO:0000256" key="4">
    <source>
        <dbReference type="ARBA" id="ARBA00022448"/>
    </source>
</evidence>
<evidence type="ECO:0000256" key="6">
    <source>
        <dbReference type="ARBA" id="ARBA00022927"/>
    </source>
</evidence>
<keyword evidence="11" id="KW-1185">Reference proteome</keyword>
<feature type="region of interest" description="Disordered" evidence="8">
    <location>
        <begin position="207"/>
        <end position="235"/>
    </location>
</feature>
<evidence type="ECO:0000256" key="3">
    <source>
        <dbReference type="ARBA" id="ARBA00016507"/>
    </source>
</evidence>
<dbReference type="GO" id="GO:0044781">
    <property type="term" value="P:bacterial-type flagellum organization"/>
    <property type="evidence" value="ECO:0007669"/>
    <property type="project" value="UniProtKB-KW"/>
</dbReference>
<accession>A0A2S0MIT6</accession>
<keyword evidence="6" id="KW-0653">Protein transport</keyword>
<gene>
    <name evidence="10" type="ORF">C6570_17415</name>
</gene>
<dbReference type="GO" id="GO:0005829">
    <property type="term" value="C:cytosol"/>
    <property type="evidence" value="ECO:0007669"/>
    <property type="project" value="TreeGrafter"/>
</dbReference>
<evidence type="ECO:0000256" key="2">
    <source>
        <dbReference type="ARBA" id="ARBA00006602"/>
    </source>
</evidence>
<dbReference type="PANTHER" id="PTHR34982:SF1">
    <property type="entry name" value="FLAGELLAR ASSEMBLY PROTEIN FLIH"/>
    <property type="match status" value="1"/>
</dbReference>
<feature type="domain" description="Flagellar assembly protein FliH/Type III secretion system HrpE" evidence="9">
    <location>
        <begin position="81"/>
        <end position="194"/>
    </location>
</feature>
<comment type="similarity">
    <text evidence="2">Belongs to the FliH family.</text>
</comment>
<name>A0A2S0MIT6_9BURK</name>
<keyword evidence="7" id="KW-1006">Bacterial flagellum protein export</keyword>
<evidence type="ECO:0000256" key="5">
    <source>
        <dbReference type="ARBA" id="ARBA00022795"/>
    </source>
</evidence>
<evidence type="ECO:0000256" key="8">
    <source>
        <dbReference type="SAM" id="MobiDB-lite"/>
    </source>
</evidence>
<dbReference type="KEGG" id="otk:C6570_17415"/>
<evidence type="ECO:0000259" key="9">
    <source>
        <dbReference type="Pfam" id="PF02108"/>
    </source>
</evidence>
<sequence>MSYLLALLQRPELTVATTHAVVPPQDLPPLQDALALADQLSALLASQHEAVARAQAEGRASGEAAGFAAGQTRALDEGAHTLAEQLQRIAAEQAAQREELRHALVALAAGMVRRMAADLAPAQVLAALAERAFDHVVPPQPVRLRLPPAQVDAVRAQLALRELALPVQCTADDSLHGLDCVVESSAGSLLAGLDAVLEQTSQALATSLRTSPGEGAQGGTEAAPTRPATEPLGQA</sequence>
<dbReference type="InterPro" id="IPR018035">
    <property type="entry name" value="Flagellar_FliH/T3SS_HrpE"/>
</dbReference>
<dbReference type="Pfam" id="PF02108">
    <property type="entry name" value="FliH"/>
    <property type="match status" value="1"/>
</dbReference>
<dbReference type="EMBL" id="CP027666">
    <property type="protein sequence ID" value="AVO35798.1"/>
    <property type="molecule type" value="Genomic_DNA"/>
</dbReference>
<protein>
    <recommendedName>
        <fullName evidence="3">Flagellar assembly protein FliH</fullName>
    </recommendedName>
</protein>
<evidence type="ECO:0000313" key="11">
    <source>
        <dbReference type="Proteomes" id="UP000239709"/>
    </source>
</evidence>
<comment type="function">
    <text evidence="1">Needed for flagellar regrowth and assembly.</text>
</comment>
<dbReference type="GO" id="GO:0015031">
    <property type="term" value="P:protein transport"/>
    <property type="evidence" value="ECO:0007669"/>
    <property type="project" value="UniProtKB-KW"/>
</dbReference>
<organism evidence="10 11">
    <name type="scientific">Ottowia oryzae</name>
    <dbReference type="NCBI Taxonomy" id="2109914"/>
    <lineage>
        <taxon>Bacteria</taxon>
        <taxon>Pseudomonadati</taxon>
        <taxon>Pseudomonadota</taxon>
        <taxon>Betaproteobacteria</taxon>
        <taxon>Burkholderiales</taxon>
        <taxon>Comamonadaceae</taxon>
        <taxon>Ottowia</taxon>
    </lineage>
</organism>
<reference evidence="10 11" key="1">
    <citation type="submission" date="2018-03" db="EMBL/GenBank/DDBJ databases">
        <title>Genome sequencing of Ottowia sp.</title>
        <authorList>
            <person name="Kim S.-J."/>
            <person name="Heo J."/>
            <person name="Kwon S.-W."/>
        </authorList>
    </citation>
    <scope>NUCLEOTIDE SEQUENCE [LARGE SCALE GENOMIC DNA]</scope>
    <source>
        <strain evidence="10 11">KADR8-3</strain>
    </source>
</reference>
<keyword evidence="4" id="KW-0813">Transport</keyword>
<proteinExistence type="inferred from homology"/>
<dbReference type="PANTHER" id="PTHR34982">
    <property type="entry name" value="YOP PROTEINS TRANSLOCATION PROTEIN L"/>
    <property type="match status" value="1"/>
</dbReference>
<dbReference type="InterPro" id="IPR051472">
    <property type="entry name" value="T3SS_Stator/FliH"/>
</dbReference>
<dbReference type="OrthoDB" id="8910242at2"/>
<keyword evidence="5" id="KW-1005">Bacterial flagellum biogenesis</keyword>
<evidence type="ECO:0000256" key="7">
    <source>
        <dbReference type="ARBA" id="ARBA00023225"/>
    </source>
</evidence>